<evidence type="ECO:0000256" key="9">
    <source>
        <dbReference type="PROSITE-ProRule" id="PRU01091"/>
    </source>
</evidence>
<dbReference type="GO" id="GO:0000976">
    <property type="term" value="F:transcription cis-regulatory region binding"/>
    <property type="evidence" value="ECO:0007669"/>
    <property type="project" value="TreeGrafter"/>
</dbReference>
<keyword evidence="7" id="KW-0804">Transcription</keyword>
<dbReference type="AlphaFoldDB" id="A0A0F3IHZ0"/>
<comment type="subcellular location">
    <subcellularLocation>
        <location evidence="1">Cytoplasm</location>
    </subcellularLocation>
</comment>
<feature type="modified residue" description="4-aspartylphosphate" evidence="8">
    <location>
        <position position="53"/>
    </location>
</feature>
<dbReference type="OrthoDB" id="9802426at2"/>
<dbReference type="SUPFAM" id="SSF52172">
    <property type="entry name" value="CheY-like"/>
    <property type="match status" value="1"/>
</dbReference>
<evidence type="ECO:0000256" key="4">
    <source>
        <dbReference type="ARBA" id="ARBA00023012"/>
    </source>
</evidence>
<dbReference type="GO" id="GO:0005829">
    <property type="term" value="C:cytosol"/>
    <property type="evidence" value="ECO:0007669"/>
    <property type="project" value="TreeGrafter"/>
</dbReference>
<comment type="caution">
    <text evidence="12">The sequence shown here is derived from an EMBL/GenBank/DDBJ whole genome shotgun (WGS) entry which is preliminary data.</text>
</comment>
<reference evidence="12 13" key="2">
    <citation type="journal article" date="2016" name="Microb. Ecol.">
        <title>Genome Characteristics of a Novel Type I Methanotroph (Sn10-6) Isolated from a Flooded Indian Rice Field.</title>
        <authorList>
            <person name="Rahalkar M.C."/>
            <person name="Pandit P.S."/>
            <person name="Dhakephalkar P.K."/>
            <person name="Pore S."/>
            <person name="Arora P."/>
            <person name="Kapse N."/>
        </authorList>
    </citation>
    <scope>NUCLEOTIDE SEQUENCE [LARGE SCALE GENOMIC DNA]</scope>
    <source>
        <strain evidence="12 13">Sn10-6</strain>
    </source>
</reference>
<dbReference type="InterPro" id="IPR036388">
    <property type="entry name" value="WH-like_DNA-bd_sf"/>
</dbReference>
<dbReference type="InterPro" id="IPR011006">
    <property type="entry name" value="CheY-like_superfamily"/>
</dbReference>
<evidence type="ECO:0000256" key="5">
    <source>
        <dbReference type="ARBA" id="ARBA00023015"/>
    </source>
</evidence>
<evidence type="ECO:0000256" key="1">
    <source>
        <dbReference type="ARBA" id="ARBA00004496"/>
    </source>
</evidence>
<dbReference type="RefSeq" id="WP_045779329.1">
    <property type="nucleotide sequence ID" value="NZ_LAJX01000112.1"/>
</dbReference>
<keyword evidence="3 8" id="KW-0597">Phosphoprotein</keyword>
<keyword evidence="2" id="KW-0963">Cytoplasm</keyword>
<dbReference type="Gene3D" id="6.10.250.690">
    <property type="match status" value="1"/>
</dbReference>
<dbReference type="SMART" id="SM00448">
    <property type="entry name" value="REC"/>
    <property type="match status" value="1"/>
</dbReference>
<dbReference type="PANTHER" id="PTHR48111">
    <property type="entry name" value="REGULATOR OF RPOS"/>
    <property type="match status" value="1"/>
</dbReference>
<evidence type="ECO:0000313" key="13">
    <source>
        <dbReference type="Proteomes" id="UP000033684"/>
    </source>
</evidence>
<dbReference type="PROSITE" id="PS51755">
    <property type="entry name" value="OMPR_PHOB"/>
    <property type="match status" value="1"/>
</dbReference>
<dbReference type="SMART" id="SM00862">
    <property type="entry name" value="Trans_reg_C"/>
    <property type="match status" value="1"/>
</dbReference>
<evidence type="ECO:0000259" key="11">
    <source>
        <dbReference type="PROSITE" id="PS51755"/>
    </source>
</evidence>
<dbReference type="CDD" id="cd00383">
    <property type="entry name" value="trans_reg_C"/>
    <property type="match status" value="1"/>
</dbReference>
<dbReference type="Gene3D" id="3.40.50.2300">
    <property type="match status" value="1"/>
</dbReference>
<evidence type="ECO:0000256" key="2">
    <source>
        <dbReference type="ARBA" id="ARBA00022490"/>
    </source>
</evidence>
<dbReference type="GO" id="GO:0006355">
    <property type="term" value="P:regulation of DNA-templated transcription"/>
    <property type="evidence" value="ECO:0007669"/>
    <property type="project" value="InterPro"/>
</dbReference>
<keyword evidence="5" id="KW-0805">Transcription regulation</keyword>
<evidence type="ECO:0000256" key="8">
    <source>
        <dbReference type="PROSITE-ProRule" id="PRU00169"/>
    </source>
</evidence>
<reference evidence="13" key="1">
    <citation type="submission" date="2015-03" db="EMBL/GenBank/DDBJ databases">
        <title>Draft genome sequence of a novel methanotroph (Sn10-6) isolated from flooded ricefield rhizosphere in India.</title>
        <authorList>
            <person name="Pandit P.S."/>
            <person name="Pore S.D."/>
            <person name="Arora P."/>
            <person name="Kapse N.G."/>
            <person name="Dhakephalkar P.K."/>
            <person name="Rahalkar M.C."/>
        </authorList>
    </citation>
    <scope>NUCLEOTIDE SEQUENCE [LARGE SCALE GENOMIC DNA]</scope>
    <source>
        <strain evidence="13">Sn10-6</strain>
    </source>
</reference>
<dbReference type="Pfam" id="PF00486">
    <property type="entry name" value="Trans_reg_C"/>
    <property type="match status" value="1"/>
</dbReference>
<dbReference type="FunFam" id="1.10.10.10:FF:000099">
    <property type="entry name" value="Two-component system response regulator TorR"/>
    <property type="match status" value="1"/>
</dbReference>
<evidence type="ECO:0000256" key="3">
    <source>
        <dbReference type="ARBA" id="ARBA00022553"/>
    </source>
</evidence>
<dbReference type="PANTHER" id="PTHR48111:SF4">
    <property type="entry name" value="DNA-BINDING DUAL TRANSCRIPTIONAL REGULATOR OMPR"/>
    <property type="match status" value="1"/>
</dbReference>
<evidence type="ECO:0000256" key="7">
    <source>
        <dbReference type="ARBA" id="ARBA00023163"/>
    </source>
</evidence>
<feature type="DNA-binding region" description="OmpR/PhoB-type" evidence="9">
    <location>
        <begin position="134"/>
        <end position="233"/>
    </location>
</feature>
<dbReference type="EMBL" id="LAJX01000112">
    <property type="protein sequence ID" value="KJV06420.1"/>
    <property type="molecule type" value="Genomic_DNA"/>
</dbReference>
<dbReference type="PROSITE" id="PS50110">
    <property type="entry name" value="RESPONSE_REGULATORY"/>
    <property type="match status" value="1"/>
</dbReference>
<evidence type="ECO:0008006" key="14">
    <source>
        <dbReference type="Google" id="ProtNLM"/>
    </source>
</evidence>
<dbReference type="PATRIC" id="fig|1632867.3.peg.417"/>
<dbReference type="Pfam" id="PF00072">
    <property type="entry name" value="Response_reg"/>
    <property type="match status" value="1"/>
</dbReference>
<evidence type="ECO:0000313" key="12">
    <source>
        <dbReference type="EMBL" id="KJV06420.1"/>
    </source>
</evidence>
<sequence length="238" mass="26964">MSEKILIVDDDPEIRTLLTRYLTGEGLTVRAVENGVAMRRLLEREAFDVLILDIMLPGEDGLSLCARLRADGFFLPILMLTAKGQDIDRIIGIELGADDYVAKPFNPRELYARIKSLLRRQAYAKIPGTPELTEEMTLVGSYKLDSRQRALLKDDLTVALTTGEFALLTALVSHPMKAQSRERLLEQSRSRDNDVSDRSIDVQIRRLRKIIEDNPADPKYIQTVWGFGYVFVPTGEKR</sequence>
<dbReference type="InterPro" id="IPR001789">
    <property type="entry name" value="Sig_transdc_resp-reg_receiver"/>
</dbReference>
<keyword evidence="13" id="KW-1185">Reference proteome</keyword>
<dbReference type="SUPFAM" id="SSF46894">
    <property type="entry name" value="C-terminal effector domain of the bipartite response regulators"/>
    <property type="match status" value="1"/>
</dbReference>
<dbReference type="InterPro" id="IPR016032">
    <property type="entry name" value="Sig_transdc_resp-reg_C-effctor"/>
</dbReference>
<accession>A0A0F3IHZ0</accession>
<gene>
    <name evidence="12" type="ORF">VZ94_11420</name>
</gene>
<proteinExistence type="predicted"/>
<dbReference type="InterPro" id="IPR039420">
    <property type="entry name" value="WalR-like"/>
</dbReference>
<evidence type="ECO:0000259" key="10">
    <source>
        <dbReference type="PROSITE" id="PS50110"/>
    </source>
</evidence>
<dbReference type="Gene3D" id="1.10.10.10">
    <property type="entry name" value="Winged helix-like DNA-binding domain superfamily/Winged helix DNA-binding domain"/>
    <property type="match status" value="1"/>
</dbReference>
<dbReference type="InterPro" id="IPR001867">
    <property type="entry name" value="OmpR/PhoB-type_DNA-bd"/>
</dbReference>
<keyword evidence="4" id="KW-0902">Two-component regulatory system</keyword>
<feature type="domain" description="Response regulatory" evidence="10">
    <location>
        <begin position="4"/>
        <end position="118"/>
    </location>
</feature>
<organism evidence="12 13">
    <name type="scientific">Methylocucumis oryzae</name>
    <dbReference type="NCBI Taxonomy" id="1632867"/>
    <lineage>
        <taxon>Bacteria</taxon>
        <taxon>Pseudomonadati</taxon>
        <taxon>Pseudomonadota</taxon>
        <taxon>Gammaproteobacteria</taxon>
        <taxon>Methylococcales</taxon>
        <taxon>Methylococcaceae</taxon>
        <taxon>Methylocucumis</taxon>
    </lineage>
</organism>
<dbReference type="GO" id="GO:0032993">
    <property type="term" value="C:protein-DNA complex"/>
    <property type="evidence" value="ECO:0007669"/>
    <property type="project" value="TreeGrafter"/>
</dbReference>
<protein>
    <recommendedName>
        <fullName evidence="14">Chemotaxis protein CheY</fullName>
    </recommendedName>
</protein>
<evidence type="ECO:0000256" key="6">
    <source>
        <dbReference type="ARBA" id="ARBA00023125"/>
    </source>
</evidence>
<name>A0A0F3IHZ0_9GAMM</name>
<feature type="domain" description="OmpR/PhoB-type" evidence="11">
    <location>
        <begin position="134"/>
        <end position="233"/>
    </location>
</feature>
<keyword evidence="6 9" id="KW-0238">DNA-binding</keyword>
<dbReference type="FunFam" id="3.40.50.2300:FF:000001">
    <property type="entry name" value="DNA-binding response regulator PhoB"/>
    <property type="match status" value="1"/>
</dbReference>
<dbReference type="GO" id="GO:0000156">
    <property type="term" value="F:phosphorelay response regulator activity"/>
    <property type="evidence" value="ECO:0007669"/>
    <property type="project" value="TreeGrafter"/>
</dbReference>
<dbReference type="Proteomes" id="UP000033684">
    <property type="component" value="Unassembled WGS sequence"/>
</dbReference>